<dbReference type="SUPFAM" id="SSF53720">
    <property type="entry name" value="ALDH-like"/>
    <property type="match status" value="1"/>
</dbReference>
<sequence>MNEVLEKAKKASAAKDQLLLKTTEQKNAALHAIASALKASSAYLIEENLKDVQAAEEKQFTPSVIDRITLTEERIEAIADATLQLIQLKDPIGETLETIQKENGLLIEKVRVPLGTVGMIYEARPNVT</sequence>
<feature type="non-terminal residue" evidence="2">
    <location>
        <position position="128"/>
    </location>
</feature>
<dbReference type="InterPro" id="IPR016161">
    <property type="entry name" value="Ald_DH/histidinol_DH"/>
</dbReference>
<reference evidence="2 3" key="1">
    <citation type="submission" date="2019-10" db="EMBL/GenBank/DDBJ databases">
        <title>Comparative genomics of sulfur disproportionating microorganisms.</title>
        <authorList>
            <person name="Ward L.M."/>
            <person name="Bertran E."/>
            <person name="Johnston D."/>
        </authorList>
    </citation>
    <scope>NUCLEOTIDE SEQUENCE [LARGE SCALE GENOMIC DNA]</scope>
    <source>
        <strain evidence="2 3">DSM 14055</strain>
    </source>
</reference>
<dbReference type="GO" id="GO:0004350">
    <property type="term" value="F:glutamate-5-semialdehyde dehydrogenase activity"/>
    <property type="evidence" value="ECO:0007669"/>
    <property type="project" value="UniProtKB-EC"/>
</dbReference>
<dbReference type="EC" id="1.2.1.41" evidence="2"/>
<evidence type="ECO:0000313" key="2">
    <source>
        <dbReference type="EMBL" id="MQL54156.1"/>
    </source>
</evidence>
<evidence type="ECO:0000313" key="3">
    <source>
        <dbReference type="Proteomes" id="UP000441717"/>
    </source>
</evidence>
<dbReference type="PANTHER" id="PTHR11063">
    <property type="entry name" value="GLUTAMATE SEMIALDEHYDE DEHYDROGENASE"/>
    <property type="match status" value="1"/>
</dbReference>
<dbReference type="PANTHER" id="PTHR11063:SF8">
    <property type="entry name" value="DELTA-1-PYRROLINE-5-CARBOXYLATE SYNTHASE"/>
    <property type="match status" value="1"/>
</dbReference>
<gene>
    <name evidence="2" type="primary">proA</name>
    <name evidence="2" type="ORF">GFC01_18265</name>
</gene>
<dbReference type="AlphaFoldDB" id="A0A6N7IVP5"/>
<organism evidence="2 3">
    <name type="scientific">Desulfofundulus thermobenzoicus</name>
    <dbReference type="NCBI Taxonomy" id="29376"/>
    <lineage>
        <taxon>Bacteria</taxon>
        <taxon>Bacillati</taxon>
        <taxon>Bacillota</taxon>
        <taxon>Clostridia</taxon>
        <taxon>Eubacteriales</taxon>
        <taxon>Peptococcaceae</taxon>
        <taxon>Desulfofundulus</taxon>
    </lineage>
</organism>
<protein>
    <submittedName>
        <fullName evidence="2">Gamma-glutamyl-phosphate reductase</fullName>
        <ecNumber evidence="2">1.2.1.41</ecNumber>
    </submittedName>
</protein>
<dbReference type="Gene3D" id="3.40.605.10">
    <property type="entry name" value="Aldehyde Dehydrogenase, Chain A, domain 1"/>
    <property type="match status" value="1"/>
</dbReference>
<keyword evidence="1 2" id="KW-0560">Oxidoreductase</keyword>
<dbReference type="Proteomes" id="UP000441717">
    <property type="component" value="Unassembled WGS sequence"/>
</dbReference>
<dbReference type="EMBL" id="WHYR01000233">
    <property type="protein sequence ID" value="MQL54156.1"/>
    <property type="molecule type" value="Genomic_DNA"/>
</dbReference>
<evidence type="ECO:0000256" key="1">
    <source>
        <dbReference type="ARBA" id="ARBA00023002"/>
    </source>
</evidence>
<name>A0A6N7IVP5_9FIRM</name>
<dbReference type="InterPro" id="IPR016162">
    <property type="entry name" value="Ald_DH_N"/>
</dbReference>
<comment type="caution">
    <text evidence="2">The sequence shown here is derived from an EMBL/GenBank/DDBJ whole genome shotgun (WGS) entry which is preliminary data.</text>
</comment>
<accession>A0A6N7IVP5</accession>
<keyword evidence="3" id="KW-1185">Reference proteome</keyword>
<proteinExistence type="predicted"/>